<gene>
    <name evidence="1" type="ORF">GCM10008938_13770</name>
</gene>
<name>A0ABQ2CYL1_9DEIO</name>
<evidence type="ECO:0008006" key="3">
    <source>
        <dbReference type="Google" id="ProtNLM"/>
    </source>
</evidence>
<dbReference type="Proteomes" id="UP000632222">
    <property type="component" value="Unassembled WGS sequence"/>
</dbReference>
<dbReference type="RefSeq" id="WP_189001713.1">
    <property type="nucleotide sequence ID" value="NZ_BMOD01000003.1"/>
</dbReference>
<keyword evidence="2" id="KW-1185">Reference proteome</keyword>
<evidence type="ECO:0000313" key="2">
    <source>
        <dbReference type="Proteomes" id="UP000632222"/>
    </source>
</evidence>
<proteinExistence type="predicted"/>
<comment type="caution">
    <text evidence="1">The sequence shown here is derived from an EMBL/GenBank/DDBJ whole genome shotgun (WGS) entry which is preliminary data.</text>
</comment>
<dbReference type="EMBL" id="BMOD01000003">
    <property type="protein sequence ID" value="GGJ28928.1"/>
    <property type="molecule type" value="Genomic_DNA"/>
</dbReference>
<protein>
    <recommendedName>
        <fullName evidence="3">CpXC domain-containing protein</fullName>
    </recommendedName>
</protein>
<evidence type="ECO:0000313" key="1">
    <source>
        <dbReference type="EMBL" id="GGJ28928.1"/>
    </source>
</evidence>
<sequence>MPKMLCNCGKVLSFSPIPNPIEYLFISDVDFDFYDGMADTDALYERFQRFAKCPDCGRLWVFWNGFSEMPTSYLPEA</sequence>
<reference evidence="2" key="1">
    <citation type="journal article" date="2019" name="Int. J. Syst. Evol. Microbiol.">
        <title>The Global Catalogue of Microorganisms (GCM) 10K type strain sequencing project: providing services to taxonomists for standard genome sequencing and annotation.</title>
        <authorList>
            <consortium name="The Broad Institute Genomics Platform"/>
            <consortium name="The Broad Institute Genome Sequencing Center for Infectious Disease"/>
            <person name="Wu L."/>
            <person name="Ma J."/>
        </authorList>
    </citation>
    <scope>NUCLEOTIDE SEQUENCE [LARGE SCALE GENOMIC DNA]</scope>
    <source>
        <strain evidence="2">JCM 14370</strain>
    </source>
</reference>
<organism evidence="1 2">
    <name type="scientific">Deinococcus roseus</name>
    <dbReference type="NCBI Taxonomy" id="392414"/>
    <lineage>
        <taxon>Bacteria</taxon>
        <taxon>Thermotogati</taxon>
        <taxon>Deinococcota</taxon>
        <taxon>Deinococci</taxon>
        <taxon>Deinococcales</taxon>
        <taxon>Deinococcaceae</taxon>
        <taxon>Deinococcus</taxon>
    </lineage>
</organism>
<accession>A0ABQ2CYL1</accession>